<evidence type="ECO:0000313" key="4">
    <source>
        <dbReference type="Proteomes" id="UP001164305"/>
    </source>
</evidence>
<organism evidence="3 4">
    <name type="scientific">Brachybacterium huguangmaarense</name>
    <dbReference type="NCBI Taxonomy" id="1652028"/>
    <lineage>
        <taxon>Bacteria</taxon>
        <taxon>Bacillati</taxon>
        <taxon>Actinomycetota</taxon>
        <taxon>Actinomycetes</taxon>
        <taxon>Micrococcales</taxon>
        <taxon>Dermabacteraceae</taxon>
        <taxon>Brachybacterium</taxon>
    </lineage>
</organism>
<evidence type="ECO:0008006" key="5">
    <source>
        <dbReference type="Google" id="ProtNLM"/>
    </source>
</evidence>
<feature type="region of interest" description="Disordered" evidence="1">
    <location>
        <begin position="1"/>
        <end position="20"/>
    </location>
</feature>
<dbReference type="RefSeq" id="WP_263595269.1">
    <property type="nucleotide sequence ID" value="NZ_CP107020.1"/>
</dbReference>
<dbReference type="EMBL" id="CP107020">
    <property type="protein sequence ID" value="UYG18065.1"/>
    <property type="molecule type" value="Genomic_DNA"/>
</dbReference>
<feature type="transmembrane region" description="Helical" evidence="2">
    <location>
        <begin position="29"/>
        <end position="54"/>
    </location>
</feature>
<keyword evidence="4" id="KW-1185">Reference proteome</keyword>
<protein>
    <recommendedName>
        <fullName evidence="5">DUF4190 domain-containing protein</fullName>
    </recommendedName>
</protein>
<dbReference type="Proteomes" id="UP001164305">
    <property type="component" value="Chromosome"/>
</dbReference>
<evidence type="ECO:0000313" key="3">
    <source>
        <dbReference type="EMBL" id="UYG18065.1"/>
    </source>
</evidence>
<sequence length="128" mass="12893">MVASAPMNPSAPSAPPAGPTRSASNPAGIVSLIGGILVVLLSILSQGVNLLVPLVSYRYDMNPAHLVLLTAVPIVLVALVTVVVGIIGIVQRDRPRGAAIAGTAIGAAHLAVIVGGWTLNLILSAILR</sequence>
<reference evidence="3" key="1">
    <citation type="submission" date="2022-10" db="EMBL/GenBank/DDBJ databases">
        <title>Whole-Genome Sequencing of Brachybacterium huguangmaarense BRM-3, Isolated from Betula schmidtii.</title>
        <authorList>
            <person name="Haam D."/>
        </authorList>
    </citation>
    <scope>NUCLEOTIDE SEQUENCE</scope>
    <source>
        <strain evidence="3">BRM-3</strain>
    </source>
</reference>
<evidence type="ECO:0000256" key="2">
    <source>
        <dbReference type="SAM" id="Phobius"/>
    </source>
</evidence>
<feature type="transmembrane region" description="Helical" evidence="2">
    <location>
        <begin position="66"/>
        <end position="91"/>
    </location>
</feature>
<proteinExistence type="predicted"/>
<keyword evidence="2" id="KW-0472">Membrane</keyword>
<accession>A0ABY6G4C5</accession>
<name>A0ABY6G4C5_9MICO</name>
<keyword evidence="2" id="KW-0812">Transmembrane</keyword>
<feature type="transmembrane region" description="Helical" evidence="2">
    <location>
        <begin position="97"/>
        <end position="123"/>
    </location>
</feature>
<evidence type="ECO:0000256" key="1">
    <source>
        <dbReference type="SAM" id="MobiDB-lite"/>
    </source>
</evidence>
<keyword evidence="2" id="KW-1133">Transmembrane helix</keyword>
<feature type="compositionally biased region" description="Low complexity" evidence="1">
    <location>
        <begin position="1"/>
        <end position="11"/>
    </location>
</feature>
<gene>
    <name evidence="3" type="ORF">BRM3_06550</name>
</gene>